<feature type="region of interest" description="Disordered" evidence="1">
    <location>
        <begin position="361"/>
        <end position="415"/>
    </location>
</feature>
<accession>A0A6A4IGD9</accession>
<organism evidence="2 3">
    <name type="scientific">Gymnopus androsaceus JB14</name>
    <dbReference type="NCBI Taxonomy" id="1447944"/>
    <lineage>
        <taxon>Eukaryota</taxon>
        <taxon>Fungi</taxon>
        <taxon>Dikarya</taxon>
        <taxon>Basidiomycota</taxon>
        <taxon>Agaricomycotina</taxon>
        <taxon>Agaricomycetes</taxon>
        <taxon>Agaricomycetidae</taxon>
        <taxon>Agaricales</taxon>
        <taxon>Marasmiineae</taxon>
        <taxon>Omphalotaceae</taxon>
        <taxon>Gymnopus</taxon>
    </lineage>
</organism>
<dbReference type="EMBL" id="ML769394">
    <property type="protein sequence ID" value="KAE9407715.1"/>
    <property type="molecule type" value="Genomic_DNA"/>
</dbReference>
<dbReference type="AlphaFoldDB" id="A0A6A4IGD9"/>
<name>A0A6A4IGD9_9AGAR</name>
<evidence type="ECO:0000313" key="2">
    <source>
        <dbReference type="EMBL" id="KAE9407715.1"/>
    </source>
</evidence>
<evidence type="ECO:0000256" key="1">
    <source>
        <dbReference type="SAM" id="MobiDB-lite"/>
    </source>
</evidence>
<protein>
    <submittedName>
        <fullName evidence="2">Uncharacterized protein</fullName>
    </submittedName>
</protein>
<evidence type="ECO:0000313" key="3">
    <source>
        <dbReference type="Proteomes" id="UP000799118"/>
    </source>
</evidence>
<dbReference type="Proteomes" id="UP000799118">
    <property type="component" value="Unassembled WGS sequence"/>
</dbReference>
<dbReference type="OrthoDB" id="3045408at2759"/>
<reference evidence="2" key="1">
    <citation type="journal article" date="2019" name="Environ. Microbiol.">
        <title>Fungal ecological strategies reflected in gene transcription - a case study of two litter decomposers.</title>
        <authorList>
            <person name="Barbi F."/>
            <person name="Kohler A."/>
            <person name="Barry K."/>
            <person name="Baskaran P."/>
            <person name="Daum C."/>
            <person name="Fauchery L."/>
            <person name="Ihrmark K."/>
            <person name="Kuo A."/>
            <person name="LaButti K."/>
            <person name="Lipzen A."/>
            <person name="Morin E."/>
            <person name="Grigoriev I.V."/>
            <person name="Henrissat B."/>
            <person name="Lindahl B."/>
            <person name="Martin F."/>
        </authorList>
    </citation>
    <scope>NUCLEOTIDE SEQUENCE</scope>
    <source>
        <strain evidence="2">JB14</strain>
    </source>
</reference>
<feature type="compositionally biased region" description="Acidic residues" evidence="1">
    <location>
        <begin position="387"/>
        <end position="415"/>
    </location>
</feature>
<sequence>MALSYSDSHNAMEDVATIENLLSNNPDGLFKHSKDCFEFHILLLWQIIKADVVPQVPSHDVIVLFEHTYVKKQLEQIAELIPYTSYPHNTSVHGYVKKSIDEADPRNAEAINKIIISVIWEAKLPKWCPDASSGFLMSTYNLVHEELAIQLFKHLVLNTDAYRNLGVPSHYVKDDNILRLLFQSFVTSFFREAEALHSKIMDAKNESIAANYEEHVGSIVCLVPEKRNKKVTRYIRKLDKEILLCTLHLRGTHTYQGLLNVKQTRQKSLAFPSPDMALDWWDPEEFNKLPEAIRKLYASSPIALPLEEKIGESDWKDMKTGEFMTKYGNEVRALYNIPGEQGATTNWLEDAMRDSHDDVNMEVSEEDSAYTDNDHSEATPVNSDLGGEGDDDMDEYEESSVYENEEDQDMSDNDL</sequence>
<proteinExistence type="predicted"/>
<gene>
    <name evidence="2" type="ORF">BT96DRAFT_933140</name>
</gene>
<keyword evidence="3" id="KW-1185">Reference proteome</keyword>